<feature type="region of interest" description="Disordered" evidence="1">
    <location>
        <begin position="1"/>
        <end position="52"/>
    </location>
</feature>
<evidence type="ECO:0000256" key="1">
    <source>
        <dbReference type="SAM" id="MobiDB-lite"/>
    </source>
</evidence>
<proteinExistence type="predicted"/>
<protein>
    <submittedName>
        <fullName evidence="3">Uncharacterized protein</fullName>
    </submittedName>
</protein>
<dbReference type="WBParaSite" id="L893_g32416.t1">
    <property type="protein sequence ID" value="L893_g32416.t1"/>
    <property type="gene ID" value="L893_g32416"/>
</dbReference>
<sequence>MSLLGKEIELHSNTGNVPIDDEQDDAVDKRKQEPEEVDEPHSSQAVVNQSGEYVEREYDCKLVEETNKERGY</sequence>
<feature type="compositionally biased region" description="Polar residues" evidence="1">
    <location>
        <begin position="42"/>
        <end position="51"/>
    </location>
</feature>
<organism evidence="2 3">
    <name type="scientific">Steinernema glaseri</name>
    <dbReference type="NCBI Taxonomy" id="37863"/>
    <lineage>
        <taxon>Eukaryota</taxon>
        <taxon>Metazoa</taxon>
        <taxon>Ecdysozoa</taxon>
        <taxon>Nematoda</taxon>
        <taxon>Chromadorea</taxon>
        <taxon>Rhabditida</taxon>
        <taxon>Tylenchina</taxon>
        <taxon>Panagrolaimomorpha</taxon>
        <taxon>Strongyloidoidea</taxon>
        <taxon>Steinernematidae</taxon>
        <taxon>Steinernema</taxon>
    </lineage>
</organism>
<reference evidence="3" key="1">
    <citation type="submission" date="2016-11" db="UniProtKB">
        <authorList>
            <consortium name="WormBaseParasite"/>
        </authorList>
    </citation>
    <scope>IDENTIFICATION</scope>
</reference>
<feature type="compositionally biased region" description="Basic and acidic residues" evidence="1">
    <location>
        <begin position="1"/>
        <end position="10"/>
    </location>
</feature>
<name>A0A1I8A2Q7_9BILA</name>
<keyword evidence="2" id="KW-1185">Reference proteome</keyword>
<evidence type="ECO:0000313" key="2">
    <source>
        <dbReference type="Proteomes" id="UP000095287"/>
    </source>
</evidence>
<evidence type="ECO:0000313" key="3">
    <source>
        <dbReference type="WBParaSite" id="L893_g32416.t1"/>
    </source>
</evidence>
<dbReference type="Proteomes" id="UP000095287">
    <property type="component" value="Unplaced"/>
</dbReference>
<dbReference type="AlphaFoldDB" id="A0A1I8A2Q7"/>
<accession>A0A1I8A2Q7</accession>